<accession>A0A6S7FKJ4</accession>
<dbReference type="PANTHER" id="PTHR24249">
    <property type="entry name" value="HISTAMINE RECEPTOR-RELATED G-PROTEIN COUPLED RECEPTOR"/>
    <property type="match status" value="1"/>
</dbReference>
<evidence type="ECO:0000313" key="10">
    <source>
        <dbReference type="Proteomes" id="UP001152795"/>
    </source>
</evidence>
<protein>
    <submittedName>
        <fullName evidence="9">Alpha-1A adrenergic receptor, partial</fullName>
    </submittedName>
</protein>
<dbReference type="OrthoDB" id="5975018at2759"/>
<dbReference type="GO" id="GO:0005886">
    <property type="term" value="C:plasma membrane"/>
    <property type="evidence" value="ECO:0007669"/>
    <property type="project" value="UniProtKB-SubCell"/>
</dbReference>
<keyword evidence="6" id="KW-0472">Membrane</keyword>
<evidence type="ECO:0000313" key="9">
    <source>
        <dbReference type="EMBL" id="CAB3980265.1"/>
    </source>
</evidence>
<reference evidence="9" key="1">
    <citation type="submission" date="2020-04" db="EMBL/GenBank/DDBJ databases">
        <authorList>
            <person name="Alioto T."/>
            <person name="Alioto T."/>
            <person name="Gomez Garrido J."/>
        </authorList>
    </citation>
    <scope>NUCLEOTIDE SEQUENCE</scope>
    <source>
        <strain evidence="9">A484AB</strain>
    </source>
</reference>
<dbReference type="InterPro" id="IPR017452">
    <property type="entry name" value="GPCR_Rhodpsn_7TM"/>
</dbReference>
<evidence type="ECO:0000256" key="1">
    <source>
        <dbReference type="ARBA" id="ARBA00004651"/>
    </source>
</evidence>
<dbReference type="EMBL" id="CACRXK020000274">
    <property type="protein sequence ID" value="CAB3980265.1"/>
    <property type="molecule type" value="Genomic_DNA"/>
</dbReference>
<keyword evidence="8" id="KW-0807">Transducer</keyword>
<keyword evidence="4" id="KW-1133">Transmembrane helix</keyword>
<evidence type="ECO:0000256" key="7">
    <source>
        <dbReference type="ARBA" id="ARBA00023170"/>
    </source>
</evidence>
<dbReference type="SUPFAM" id="SSF81321">
    <property type="entry name" value="Family A G protein-coupled receptor-like"/>
    <property type="match status" value="1"/>
</dbReference>
<dbReference type="Gene3D" id="1.20.1070.10">
    <property type="entry name" value="Rhodopsin 7-helix transmembrane proteins"/>
    <property type="match status" value="1"/>
</dbReference>
<keyword evidence="3" id="KW-0812">Transmembrane</keyword>
<keyword evidence="2" id="KW-1003">Cell membrane</keyword>
<keyword evidence="10" id="KW-1185">Reference proteome</keyword>
<evidence type="ECO:0000256" key="2">
    <source>
        <dbReference type="ARBA" id="ARBA00022475"/>
    </source>
</evidence>
<name>A0A6S7FKJ4_PARCT</name>
<dbReference type="PRINTS" id="PR00237">
    <property type="entry name" value="GPCRRHODOPSN"/>
</dbReference>
<keyword evidence="7 9" id="KW-0675">Receptor</keyword>
<proteinExistence type="predicted"/>
<dbReference type="GO" id="GO:0004930">
    <property type="term" value="F:G protein-coupled receptor activity"/>
    <property type="evidence" value="ECO:0007669"/>
    <property type="project" value="UniProtKB-KW"/>
</dbReference>
<evidence type="ECO:0000256" key="6">
    <source>
        <dbReference type="ARBA" id="ARBA00023136"/>
    </source>
</evidence>
<comment type="caution">
    <text evidence="9">The sequence shown here is derived from an EMBL/GenBank/DDBJ whole genome shotgun (WGS) entry which is preliminary data.</text>
</comment>
<evidence type="ECO:0000256" key="3">
    <source>
        <dbReference type="ARBA" id="ARBA00022692"/>
    </source>
</evidence>
<organism evidence="9 10">
    <name type="scientific">Paramuricea clavata</name>
    <name type="common">Red gorgonian</name>
    <name type="synonym">Violescent sea-whip</name>
    <dbReference type="NCBI Taxonomy" id="317549"/>
    <lineage>
        <taxon>Eukaryota</taxon>
        <taxon>Metazoa</taxon>
        <taxon>Cnidaria</taxon>
        <taxon>Anthozoa</taxon>
        <taxon>Octocorallia</taxon>
        <taxon>Malacalcyonacea</taxon>
        <taxon>Plexauridae</taxon>
        <taxon>Paramuricea</taxon>
    </lineage>
</organism>
<dbReference type="InterPro" id="IPR050569">
    <property type="entry name" value="TAAR"/>
</dbReference>
<dbReference type="PROSITE" id="PS50262">
    <property type="entry name" value="G_PROTEIN_RECEP_F1_2"/>
    <property type="match status" value="1"/>
</dbReference>
<dbReference type="Pfam" id="PF00001">
    <property type="entry name" value="7tm_1"/>
    <property type="match status" value="1"/>
</dbReference>
<sequence>MDMYSNYNVSFHNDTSIEHETGLEFITTPAVIAIVVSIIDGVLILFGATINLAIIITIASHHRELKTMDLFILNLCLSDFVSSIFYQPLVITRLLARSAQSGIHTGVFKMASFTCLLADCAALFLVTFDKYLGIRFPFRYRTYFRKQNVVAIITCAWVIATAIGLTFALCDQAAKIAGILYGLLLLIMFIITPVLQVASFFVAKRHERRIQRMGKVVANCKCTRKPKPTDEIPSTDNINSEIAHSSINNSKPVHPFTSKAARTITLLTVVFITSWSPQIVLNVYFMITSDGKTFFRFIYLFVAFQQLHVCINPFIYVFRTQCIRNKFFGTRNEIGDCSVH</sequence>
<dbReference type="InterPro" id="IPR000276">
    <property type="entry name" value="GPCR_Rhodpsn"/>
</dbReference>
<evidence type="ECO:0000256" key="8">
    <source>
        <dbReference type="ARBA" id="ARBA00023224"/>
    </source>
</evidence>
<gene>
    <name evidence="9" type="ORF">PACLA_8A067909</name>
</gene>
<keyword evidence="5" id="KW-0297">G-protein coupled receptor</keyword>
<dbReference type="AlphaFoldDB" id="A0A6S7FKJ4"/>
<dbReference type="Proteomes" id="UP001152795">
    <property type="component" value="Unassembled WGS sequence"/>
</dbReference>
<dbReference type="CDD" id="cd00637">
    <property type="entry name" value="7tm_classA_rhodopsin-like"/>
    <property type="match status" value="1"/>
</dbReference>
<evidence type="ECO:0000256" key="4">
    <source>
        <dbReference type="ARBA" id="ARBA00022989"/>
    </source>
</evidence>
<evidence type="ECO:0000256" key="5">
    <source>
        <dbReference type="ARBA" id="ARBA00023040"/>
    </source>
</evidence>
<dbReference type="PANTHER" id="PTHR24249:SF372">
    <property type="entry name" value="G-PROTEIN COUPLED RECEPTORS FAMILY 1 PROFILE DOMAIN-CONTAINING PROTEIN"/>
    <property type="match status" value="1"/>
</dbReference>
<comment type="subcellular location">
    <subcellularLocation>
        <location evidence="1">Cell membrane</location>
        <topology evidence="1">Multi-pass membrane protein</topology>
    </subcellularLocation>
</comment>